<dbReference type="STRING" id="333140.AWW68_03790"/>
<proteinExistence type="predicted"/>
<evidence type="ECO:0000313" key="2">
    <source>
        <dbReference type="Proteomes" id="UP000075606"/>
    </source>
</evidence>
<dbReference type="Proteomes" id="UP000075606">
    <property type="component" value="Unassembled WGS sequence"/>
</dbReference>
<name>A0A150XGS4_9BACT</name>
<sequence>MIIFAVSLAPCTDCYGEDVINDQELTAQAPVEDAHADDVEECSPFCCACCNFTISQKAFNVDLAHSTNSAYFSSVLLSEPVKHSREIWQPPRA</sequence>
<evidence type="ECO:0000313" key="1">
    <source>
        <dbReference type="EMBL" id="KYG77899.1"/>
    </source>
</evidence>
<dbReference type="EMBL" id="LRPC01000001">
    <property type="protein sequence ID" value="KYG77899.1"/>
    <property type="molecule type" value="Genomic_DNA"/>
</dbReference>
<dbReference type="AlphaFoldDB" id="A0A150XGS4"/>
<keyword evidence="2" id="KW-1185">Reference proteome</keyword>
<protein>
    <submittedName>
        <fullName evidence="1">Uncharacterized protein</fullName>
    </submittedName>
</protein>
<organism evidence="1 2">
    <name type="scientific">Roseivirga spongicola</name>
    <dbReference type="NCBI Taxonomy" id="333140"/>
    <lineage>
        <taxon>Bacteria</taxon>
        <taxon>Pseudomonadati</taxon>
        <taxon>Bacteroidota</taxon>
        <taxon>Cytophagia</taxon>
        <taxon>Cytophagales</taxon>
        <taxon>Roseivirgaceae</taxon>
        <taxon>Roseivirga</taxon>
    </lineage>
</organism>
<reference evidence="1 2" key="1">
    <citation type="submission" date="2016-01" db="EMBL/GenBank/DDBJ databases">
        <title>Genome sequencing of Roseivirga spongicola UST030701-084.</title>
        <authorList>
            <person name="Selvaratnam C."/>
            <person name="Thevarajoo S."/>
            <person name="Goh K.M."/>
            <person name="Ee R."/>
            <person name="Chan K.-G."/>
            <person name="Chong C.S."/>
        </authorList>
    </citation>
    <scope>NUCLEOTIDE SEQUENCE [LARGE SCALE GENOMIC DNA]</scope>
    <source>
        <strain evidence="1 2">UST030701-084</strain>
    </source>
</reference>
<comment type="caution">
    <text evidence="1">The sequence shown here is derived from an EMBL/GenBank/DDBJ whole genome shotgun (WGS) entry which is preliminary data.</text>
</comment>
<gene>
    <name evidence="1" type="ORF">AWW68_03790</name>
</gene>
<accession>A0A150XGS4</accession>